<dbReference type="PANTHER" id="PTHR14303">
    <property type="entry name" value="DNA POLYMERASE DELTA SUBUNIT 4"/>
    <property type="match status" value="1"/>
</dbReference>
<name>A0A7S2Z4K0_9CHLO</name>
<proteinExistence type="predicted"/>
<organism evidence="2">
    <name type="scientific">Chloropicon laureae</name>
    <dbReference type="NCBI Taxonomy" id="464258"/>
    <lineage>
        <taxon>Eukaryota</taxon>
        <taxon>Viridiplantae</taxon>
        <taxon>Chlorophyta</taxon>
        <taxon>Chloropicophyceae</taxon>
        <taxon>Chloropicales</taxon>
        <taxon>Chloropicaceae</taxon>
        <taxon>Chloropicon</taxon>
    </lineage>
</organism>
<dbReference type="GO" id="GO:0003887">
    <property type="term" value="F:DNA-directed DNA polymerase activity"/>
    <property type="evidence" value="ECO:0007669"/>
    <property type="project" value="TreeGrafter"/>
</dbReference>
<protein>
    <recommendedName>
        <fullName evidence="3">DNA polymerase delta subunit 4</fullName>
    </recommendedName>
</protein>
<dbReference type="PANTHER" id="PTHR14303:SF0">
    <property type="entry name" value="DNA POLYMERASE DELTA SUBUNIT 4"/>
    <property type="match status" value="1"/>
</dbReference>
<dbReference type="InterPro" id="IPR007218">
    <property type="entry name" value="DNA_pol_delta_4"/>
</dbReference>
<evidence type="ECO:0008006" key="3">
    <source>
        <dbReference type="Google" id="ProtNLM"/>
    </source>
</evidence>
<dbReference type="GO" id="GO:0043625">
    <property type="term" value="C:delta DNA polymerase complex"/>
    <property type="evidence" value="ECO:0007669"/>
    <property type="project" value="TreeGrafter"/>
</dbReference>
<dbReference type="EMBL" id="HBHU01008897">
    <property type="protein sequence ID" value="CAE0022208.1"/>
    <property type="molecule type" value="Transcribed_RNA"/>
</dbReference>
<accession>A0A7S2Z4K0</accession>
<gene>
    <name evidence="2" type="ORF">CLAU1311_LOCUS5792</name>
</gene>
<reference evidence="2" key="1">
    <citation type="submission" date="2021-01" db="EMBL/GenBank/DDBJ databases">
        <authorList>
            <person name="Corre E."/>
            <person name="Pelletier E."/>
            <person name="Niang G."/>
            <person name="Scheremetjew M."/>
            <person name="Finn R."/>
            <person name="Kale V."/>
            <person name="Holt S."/>
            <person name="Cochrane G."/>
            <person name="Meng A."/>
            <person name="Brown T."/>
            <person name="Cohen L."/>
        </authorList>
    </citation>
    <scope>NUCLEOTIDE SEQUENCE</scope>
    <source>
        <strain evidence="2">RCC856</strain>
    </source>
</reference>
<dbReference type="Pfam" id="PF04081">
    <property type="entry name" value="DNA_pol_delta_4"/>
    <property type="match status" value="1"/>
</dbReference>
<feature type="region of interest" description="Disordered" evidence="1">
    <location>
        <begin position="58"/>
        <end position="82"/>
    </location>
</feature>
<dbReference type="GO" id="GO:0006261">
    <property type="term" value="P:DNA-templated DNA replication"/>
    <property type="evidence" value="ECO:0007669"/>
    <property type="project" value="TreeGrafter"/>
</dbReference>
<evidence type="ECO:0000256" key="1">
    <source>
        <dbReference type="SAM" id="MobiDB-lite"/>
    </source>
</evidence>
<dbReference type="AlphaFoldDB" id="A0A7S2Z4K0"/>
<feature type="compositionally biased region" description="Basic and acidic residues" evidence="1">
    <location>
        <begin position="144"/>
        <end position="154"/>
    </location>
</feature>
<dbReference type="GO" id="GO:0000731">
    <property type="term" value="P:DNA synthesis involved in DNA repair"/>
    <property type="evidence" value="ECO:0007669"/>
    <property type="project" value="InterPro"/>
</dbReference>
<feature type="compositionally biased region" description="Gly residues" evidence="1">
    <location>
        <begin position="192"/>
        <end position="202"/>
    </location>
</feature>
<sequence>MAFLGSRAEAEGAGGCGEGAAGVVLHWCVCHVAHKVPGWCFCDSLSRRQQRAFLSEKENLRRKEEEERSQRRRDAKEACRRLASDSAGHDAYLRLLKGKGKRKRIVLRAPAPLGPRTPNPNALAPELAPELPLVAFSSLLPKPEAKRQKADPRLARSTSGGQSQARRRLEADFIESAKREKKEDGAVAGRLEAGGGGGGGSKGKGKAYRRMKRKYQMPWHSWFCTGCGKKLPNGHMNCVGEVLRQFDISAKYGPCLGMTRYERWLRAFDLGLDPPAAVLDILNRSQNLTFLNKCMWEHQV</sequence>
<feature type="region of interest" description="Disordered" evidence="1">
    <location>
        <begin position="180"/>
        <end position="206"/>
    </location>
</feature>
<evidence type="ECO:0000313" key="2">
    <source>
        <dbReference type="EMBL" id="CAE0022208.1"/>
    </source>
</evidence>
<feature type="region of interest" description="Disordered" evidence="1">
    <location>
        <begin position="144"/>
        <end position="168"/>
    </location>
</feature>